<dbReference type="RefSeq" id="WP_306990225.1">
    <property type="nucleotide sequence ID" value="NZ_JAUSUT010000001.1"/>
</dbReference>
<gene>
    <name evidence="3" type="ORF">FB470_001692</name>
</gene>
<accession>A0ABU0EQY4</accession>
<feature type="compositionally biased region" description="Low complexity" evidence="1">
    <location>
        <begin position="76"/>
        <end position="108"/>
    </location>
</feature>
<evidence type="ECO:0000256" key="1">
    <source>
        <dbReference type="SAM" id="MobiDB-lite"/>
    </source>
</evidence>
<dbReference type="PANTHER" id="PTHR28139:SF1">
    <property type="entry name" value="UPF0768 PROTEIN YBL029C-A"/>
    <property type="match status" value="1"/>
</dbReference>
<reference evidence="3 4" key="1">
    <citation type="submission" date="2023-07" db="EMBL/GenBank/DDBJ databases">
        <title>Sequencing the genomes of 1000 actinobacteria strains.</title>
        <authorList>
            <person name="Klenk H.-P."/>
        </authorList>
    </citation>
    <scope>NUCLEOTIDE SEQUENCE [LARGE SCALE GENOMIC DNA]</scope>
    <source>
        <strain evidence="3 4">DSM 45805</strain>
    </source>
</reference>
<proteinExistence type="predicted"/>
<dbReference type="EMBL" id="JAUSUT010000001">
    <property type="protein sequence ID" value="MDQ0377698.1"/>
    <property type="molecule type" value="Genomic_DNA"/>
</dbReference>
<dbReference type="InterPro" id="IPR031493">
    <property type="entry name" value="Zinc_ribbon_15"/>
</dbReference>
<name>A0ABU0EQY4_9PSEU</name>
<protein>
    <recommendedName>
        <fullName evidence="2">Zinc-ribbon 15 domain-containing protein</fullName>
    </recommendedName>
</protein>
<organism evidence="3 4">
    <name type="scientific">Amycolatopsis thermophila</name>
    <dbReference type="NCBI Taxonomy" id="206084"/>
    <lineage>
        <taxon>Bacteria</taxon>
        <taxon>Bacillati</taxon>
        <taxon>Actinomycetota</taxon>
        <taxon>Actinomycetes</taxon>
        <taxon>Pseudonocardiales</taxon>
        <taxon>Pseudonocardiaceae</taxon>
        <taxon>Amycolatopsis</taxon>
    </lineage>
</organism>
<dbReference type="Proteomes" id="UP001229651">
    <property type="component" value="Unassembled WGS sequence"/>
</dbReference>
<keyword evidence="4" id="KW-1185">Reference proteome</keyword>
<feature type="compositionally biased region" description="Low complexity" evidence="1">
    <location>
        <begin position="116"/>
        <end position="136"/>
    </location>
</feature>
<evidence type="ECO:0000313" key="3">
    <source>
        <dbReference type="EMBL" id="MDQ0377698.1"/>
    </source>
</evidence>
<comment type="caution">
    <text evidence="3">The sequence shown here is derived from an EMBL/GenBank/DDBJ whole genome shotgun (WGS) entry which is preliminary data.</text>
</comment>
<evidence type="ECO:0000313" key="4">
    <source>
        <dbReference type="Proteomes" id="UP001229651"/>
    </source>
</evidence>
<dbReference type="PANTHER" id="PTHR28139">
    <property type="entry name" value="UPF0768 PROTEIN YBL029C-A"/>
    <property type="match status" value="1"/>
</dbReference>
<dbReference type="Pfam" id="PF17032">
    <property type="entry name" value="Zn_ribbon_15"/>
    <property type="match status" value="1"/>
</dbReference>
<feature type="region of interest" description="Disordered" evidence="1">
    <location>
        <begin position="76"/>
        <end position="136"/>
    </location>
</feature>
<feature type="domain" description="Zinc-ribbon 15" evidence="2">
    <location>
        <begin position="19"/>
        <end position="64"/>
    </location>
</feature>
<sequence length="136" mass="15159">MIIYGWRRSVQELATATYLCGNCHNPSAHALRRAVTKFTLFFIPLFPISSKYFTVCTFCGMTNKLTKDEAKQVQAMQQATAQQQVPAPQQAVPGAGQPPAGYPQAGYPQQPPQPGYAPQQMQQYPQQQIQPPRQSF</sequence>
<evidence type="ECO:0000259" key="2">
    <source>
        <dbReference type="Pfam" id="PF17032"/>
    </source>
</evidence>